<comment type="caution">
    <text evidence="2">The sequence shown here is derived from an EMBL/GenBank/DDBJ whole genome shotgun (WGS) entry which is preliminary data.</text>
</comment>
<proteinExistence type="inferred from homology"/>
<gene>
    <name evidence="2" type="ORF">HW555_001644</name>
</gene>
<dbReference type="Proteomes" id="UP000648187">
    <property type="component" value="Unassembled WGS sequence"/>
</dbReference>
<dbReference type="InterPro" id="IPR027885">
    <property type="entry name" value="UPF0728"/>
</dbReference>
<name>A0A835GSJ3_SPOEX</name>
<accession>A0A835GSJ3</accession>
<dbReference type="EMBL" id="JACKWZ010000013">
    <property type="protein sequence ID" value="KAF9422860.1"/>
    <property type="molecule type" value="Genomic_DNA"/>
</dbReference>
<protein>
    <submittedName>
        <fullName evidence="2">Uncharacterized protein</fullName>
    </submittedName>
</protein>
<evidence type="ECO:0000313" key="3">
    <source>
        <dbReference type="Proteomes" id="UP000648187"/>
    </source>
</evidence>
<evidence type="ECO:0000313" key="2">
    <source>
        <dbReference type="EMBL" id="KAF9422860.1"/>
    </source>
</evidence>
<organism evidence="2 3">
    <name type="scientific">Spodoptera exigua</name>
    <name type="common">Beet armyworm</name>
    <name type="synonym">Noctua fulgens</name>
    <dbReference type="NCBI Taxonomy" id="7107"/>
    <lineage>
        <taxon>Eukaryota</taxon>
        <taxon>Metazoa</taxon>
        <taxon>Ecdysozoa</taxon>
        <taxon>Arthropoda</taxon>
        <taxon>Hexapoda</taxon>
        <taxon>Insecta</taxon>
        <taxon>Pterygota</taxon>
        <taxon>Neoptera</taxon>
        <taxon>Endopterygota</taxon>
        <taxon>Lepidoptera</taxon>
        <taxon>Glossata</taxon>
        <taxon>Ditrysia</taxon>
        <taxon>Noctuoidea</taxon>
        <taxon>Noctuidae</taxon>
        <taxon>Amphipyrinae</taxon>
        <taxon>Spodoptera</taxon>
    </lineage>
</organism>
<sequence length="167" mass="19074">AGNAANRNKLDMNQPIKHVTLTDDLQNIGFRVKLVPVKWVNYCMLEICGHEVFRCNLKNLKFNTCANRDVTARKAVEAVLVCASMLRRASTYLWFWSLINNQLFRRTKYGPKDYFLTPADTKNDPTCASPRECVKCCGMFIEGELDCSQCRARTGTKCKSRECDCTK</sequence>
<evidence type="ECO:0000256" key="1">
    <source>
        <dbReference type="ARBA" id="ARBA00009973"/>
    </source>
</evidence>
<dbReference type="Pfam" id="PF15092">
    <property type="entry name" value="UPF0728"/>
    <property type="match status" value="1"/>
</dbReference>
<keyword evidence="3" id="KW-1185">Reference proteome</keyword>
<dbReference type="AlphaFoldDB" id="A0A835GSJ3"/>
<feature type="non-terminal residue" evidence="2">
    <location>
        <position position="167"/>
    </location>
</feature>
<comment type="similarity">
    <text evidence="1">Belongs to the UPF0728 family.</text>
</comment>
<reference evidence="2" key="1">
    <citation type="submission" date="2020-08" db="EMBL/GenBank/DDBJ databases">
        <title>Spodoptera exigua strain:BAW_Kor-Di-RS1 Genome sequencing and assembly.</title>
        <authorList>
            <person name="Kim J."/>
            <person name="Nam H.Y."/>
            <person name="Kwon M."/>
            <person name="Choi J.H."/>
            <person name="Cho S.R."/>
            <person name="Kim G.-H."/>
        </authorList>
    </citation>
    <scope>NUCLEOTIDE SEQUENCE</scope>
    <source>
        <strain evidence="2">BAW_Kor-Di-RS1</strain>
        <tissue evidence="2">Whole-body</tissue>
    </source>
</reference>